<sequence>MDGFPGLKHLALGIAHKSLCDRHLRYWFAVRCGGSPRCSRSVSGGDRNCVRVASPQEIPGG</sequence>
<dbReference type="EMBL" id="CP030118">
    <property type="protein sequence ID" value="QDL08258.1"/>
    <property type="molecule type" value="Genomic_DNA"/>
</dbReference>
<dbReference type="Proteomes" id="UP000503129">
    <property type="component" value="Chromosome"/>
</dbReference>
<reference evidence="1 2" key="1">
    <citation type="submission" date="2018-06" db="EMBL/GenBank/DDBJ databases">
        <title>Comparative genomics of Brasilonema spp. strains.</title>
        <authorList>
            <person name="Alvarenga D.O."/>
            <person name="Fiore M.F."/>
            <person name="Varani A.M."/>
        </authorList>
    </citation>
    <scope>NUCLEOTIDE SEQUENCE [LARGE SCALE GENOMIC DNA]</scope>
    <source>
        <strain evidence="1 2">CENA114</strain>
    </source>
</reference>
<accession>A0A856MC44</accession>
<organism evidence="1 2">
    <name type="scientific">Brasilonema sennae CENA114</name>
    <dbReference type="NCBI Taxonomy" id="415709"/>
    <lineage>
        <taxon>Bacteria</taxon>
        <taxon>Bacillati</taxon>
        <taxon>Cyanobacteriota</taxon>
        <taxon>Cyanophyceae</taxon>
        <taxon>Nostocales</taxon>
        <taxon>Scytonemataceae</taxon>
        <taxon>Brasilonema</taxon>
        <taxon>Bromeliae group (in: Brasilonema)</taxon>
    </lineage>
</organism>
<dbReference type="KEGG" id="bsen:DP114_10390"/>
<name>A0A856MC44_9CYAN</name>
<dbReference type="AlphaFoldDB" id="A0A856MC44"/>
<gene>
    <name evidence="1" type="ORF">DP114_10390</name>
</gene>
<keyword evidence="2" id="KW-1185">Reference proteome</keyword>
<evidence type="ECO:0000313" key="2">
    <source>
        <dbReference type="Proteomes" id="UP000503129"/>
    </source>
</evidence>
<protein>
    <submittedName>
        <fullName evidence="1">Uncharacterized protein</fullName>
    </submittedName>
</protein>
<evidence type="ECO:0000313" key="1">
    <source>
        <dbReference type="EMBL" id="QDL08258.1"/>
    </source>
</evidence>
<proteinExistence type="predicted"/>